<accession>A0A0H5QEQ2</accession>
<name>A0A0H5QEQ2_9EUKA</name>
<protein>
    <submittedName>
        <fullName evidence="1">Uncharacterized protein</fullName>
    </submittedName>
</protein>
<dbReference type="EMBL" id="HACM01000091">
    <property type="protein sequence ID" value="CRZ00533.1"/>
    <property type="molecule type" value="Transcribed_RNA"/>
</dbReference>
<reference evidence="1" key="1">
    <citation type="submission" date="2015-04" db="EMBL/GenBank/DDBJ databases">
        <title>The genome sequence of the plant pathogenic Rhizarian Plasmodiophora brassicae reveals insights in its biotrophic life cycle and the origin of chitin synthesis.</title>
        <authorList>
            <person name="Schwelm A."/>
            <person name="Fogelqvist J."/>
            <person name="Knaust A."/>
            <person name="Julke S."/>
            <person name="Lilja T."/>
            <person name="Dhandapani V."/>
            <person name="Bonilla-Rosso G."/>
            <person name="Karlsson M."/>
            <person name="Shevchenko A."/>
            <person name="Choi S.R."/>
            <person name="Kim H.G."/>
            <person name="Park J.Y."/>
            <person name="Lim Y.P."/>
            <person name="Ludwig-Muller J."/>
            <person name="Dixelius C."/>
        </authorList>
    </citation>
    <scope>NUCLEOTIDE SEQUENCE</scope>
    <source>
        <tissue evidence="1">Potato root galls</tissue>
    </source>
</reference>
<feature type="non-terminal residue" evidence="1">
    <location>
        <position position="1"/>
    </location>
</feature>
<sequence>IANVATEAGSIAAGARNTTAGVASMVSQTAVTTAAAAGDVSLANADKVRQVASKMTAPLSVPANAMASHVATMVQDSSPIISNAAKSATTIALSSGALAASTIHDDIDLLRANEDVRMLETSISNATSAFPGAHNVEALSSSVAATAKSVDPTVISEFASDIETQIQPLKNTGTSGLSSISSIAAANFDSIHNASEKLVTVRDLKVQVQNSGAFVAENVASVVQQGSNGLSELVAEASSSLREGVESRRKDVDAMLSSLNDQIEASDSNAGNDTIQGPVLSSTLPDKLLGIDVKQLQHPQLDDVSSKIRTAAASHVPSDVLDQAAIFSSQAKEQFRGAYHTLVSDISGDALPTSSASVSAHIGDVGSRSKFTSVLPQETSSISMGNVQSSMGQISETGETINVAHLQRVGAQAQLSGNAIGLDNLGRMASQASSLTPEVNIDNMQRMASQASSLAEQVNLEDISSMAMQAASISPEANIENMRRMASQASSIASAVNIENMHRVASQASSLAHKINLEDVNRMATQASS</sequence>
<evidence type="ECO:0000313" key="1">
    <source>
        <dbReference type="EMBL" id="CRZ00533.1"/>
    </source>
</evidence>
<feature type="non-terminal residue" evidence="1">
    <location>
        <position position="529"/>
    </location>
</feature>
<organism evidence="1">
    <name type="scientific">Spongospora subterranea</name>
    <dbReference type="NCBI Taxonomy" id="70186"/>
    <lineage>
        <taxon>Eukaryota</taxon>
        <taxon>Sar</taxon>
        <taxon>Rhizaria</taxon>
        <taxon>Endomyxa</taxon>
        <taxon>Phytomyxea</taxon>
        <taxon>Plasmodiophorida</taxon>
        <taxon>Plasmodiophoridae</taxon>
        <taxon>Spongospora</taxon>
    </lineage>
</organism>
<proteinExistence type="predicted"/>
<dbReference type="AlphaFoldDB" id="A0A0H5QEQ2"/>